<keyword evidence="1" id="KW-1133">Transmembrane helix</keyword>
<proteinExistence type="predicted"/>
<dbReference type="Proteomes" id="UP001210720">
    <property type="component" value="Unassembled WGS sequence"/>
</dbReference>
<comment type="caution">
    <text evidence="2">The sequence shown here is derived from an EMBL/GenBank/DDBJ whole genome shotgun (WGS) entry which is preliminary data.</text>
</comment>
<evidence type="ECO:0000256" key="1">
    <source>
        <dbReference type="SAM" id="Phobius"/>
    </source>
</evidence>
<keyword evidence="1" id="KW-0812">Transmembrane</keyword>
<keyword evidence="1" id="KW-0472">Membrane</keyword>
<evidence type="ECO:0000313" key="2">
    <source>
        <dbReference type="EMBL" id="MDA7426052.1"/>
    </source>
</evidence>
<dbReference type="InterPro" id="IPR031876">
    <property type="entry name" value="DUF4760"/>
</dbReference>
<dbReference type="RefSeq" id="WP_271433411.1">
    <property type="nucleotide sequence ID" value="NZ_JAQIOY010000007.1"/>
</dbReference>
<protein>
    <submittedName>
        <fullName evidence="2">DUF4760 domain-containing protein</fullName>
    </submittedName>
</protein>
<dbReference type="Pfam" id="PF15956">
    <property type="entry name" value="DUF4760"/>
    <property type="match status" value="1"/>
</dbReference>
<sequence>MSIGIAIGLISVAVLIADIGAESLSQIYRRFPDSPSERYKTFAGVAATLVAIVSVAVGLITFILSSRANRVAQRKQHTISILLETRLSDRFKMLNVQRRAKFPEYHDVTFEDWNEARLAQPENTSLKAKREAQRRNEAADAVVTLLNYYEFLAVGIAEGDLDETLLKRTLRGIMCNLVDDCRNLICEMRKRNPRTYENLAALYEDWRRPGSKDINGNENERAIPKG</sequence>
<name>A0ABT4XVS1_9RHOB</name>
<keyword evidence="3" id="KW-1185">Reference proteome</keyword>
<dbReference type="EMBL" id="JAQIOY010000007">
    <property type="protein sequence ID" value="MDA7426052.1"/>
    <property type="molecule type" value="Genomic_DNA"/>
</dbReference>
<evidence type="ECO:0000313" key="3">
    <source>
        <dbReference type="Proteomes" id="UP001210720"/>
    </source>
</evidence>
<reference evidence="2 3" key="1">
    <citation type="submission" date="2023-01" db="EMBL/GenBank/DDBJ databases">
        <title>Thalassococcus onchidii sp. nov., isolated from a marine invertebrate from the South China Sea.</title>
        <authorList>
            <person name="Xu S."/>
            <person name="Liu Z."/>
            <person name="Xu Y."/>
        </authorList>
    </citation>
    <scope>NUCLEOTIDE SEQUENCE [LARGE SCALE GENOMIC DNA]</scope>
    <source>
        <strain evidence="2 3">KCTC 32084</strain>
    </source>
</reference>
<feature type="transmembrane region" description="Helical" evidence="1">
    <location>
        <begin position="41"/>
        <end position="65"/>
    </location>
</feature>
<gene>
    <name evidence="2" type="ORF">PFY00_15060</name>
</gene>
<organism evidence="2 3">
    <name type="scientific">Thalassococcus lentus</name>
    <dbReference type="NCBI Taxonomy" id="1210524"/>
    <lineage>
        <taxon>Bacteria</taxon>
        <taxon>Pseudomonadati</taxon>
        <taxon>Pseudomonadota</taxon>
        <taxon>Alphaproteobacteria</taxon>
        <taxon>Rhodobacterales</taxon>
        <taxon>Roseobacteraceae</taxon>
        <taxon>Thalassococcus</taxon>
    </lineage>
</organism>
<accession>A0ABT4XVS1</accession>